<sequence>MTGLPALPVRRLAARLALATSLVAGLVVALPLSAGELFQWKDASGVTHYSDAPPPSGKYQNRRITTAGAGTASETTAQAPVENSQCTTARANLALLDGEGPIQMQGSDGNGDGTAMNAEQREAQKQLAQAAINAYCSGAANQ</sequence>
<feature type="domain" description="DUF4124" evidence="3">
    <location>
        <begin position="26"/>
        <end position="79"/>
    </location>
</feature>
<dbReference type="KEGG" id="lcic:INQ41_02150"/>
<dbReference type="RefSeq" id="WP_193987158.1">
    <property type="nucleotide sequence ID" value="NZ_CP063656.1"/>
</dbReference>
<name>A0A7S6UI72_9GAMM</name>
<dbReference type="EMBL" id="CP063656">
    <property type="protein sequence ID" value="QOW20724.1"/>
    <property type="molecule type" value="Genomic_DNA"/>
</dbReference>
<proteinExistence type="predicted"/>
<evidence type="ECO:0000256" key="1">
    <source>
        <dbReference type="SAM" id="MobiDB-lite"/>
    </source>
</evidence>
<keyword evidence="2" id="KW-0812">Transmembrane</keyword>
<keyword evidence="2" id="KW-1133">Transmembrane helix</keyword>
<gene>
    <name evidence="4" type="ORF">INQ41_02150</name>
</gene>
<evidence type="ECO:0000259" key="3">
    <source>
        <dbReference type="Pfam" id="PF13511"/>
    </source>
</evidence>
<accession>A0A7S6UI72</accession>
<evidence type="ECO:0000313" key="5">
    <source>
        <dbReference type="Proteomes" id="UP000594059"/>
    </source>
</evidence>
<dbReference type="Pfam" id="PF13511">
    <property type="entry name" value="DUF4124"/>
    <property type="match status" value="1"/>
</dbReference>
<keyword evidence="5" id="KW-1185">Reference proteome</keyword>
<dbReference type="InterPro" id="IPR025392">
    <property type="entry name" value="DUF4124"/>
</dbReference>
<reference evidence="4 5" key="1">
    <citation type="submission" date="2020-10" db="EMBL/GenBank/DDBJ databases">
        <title>complete genome sequencing of Lysobacter sp. H21R20.</title>
        <authorList>
            <person name="Bae J.-W."/>
            <person name="Lee S.-Y."/>
        </authorList>
    </citation>
    <scope>NUCLEOTIDE SEQUENCE [LARGE SCALE GENOMIC DNA]</scope>
    <source>
        <strain evidence="4 5">H21R20</strain>
    </source>
</reference>
<dbReference type="AlphaFoldDB" id="A0A7S6UI72"/>
<feature type="region of interest" description="Disordered" evidence="1">
    <location>
        <begin position="99"/>
        <end position="122"/>
    </location>
</feature>
<evidence type="ECO:0000256" key="2">
    <source>
        <dbReference type="SAM" id="Phobius"/>
    </source>
</evidence>
<organism evidence="4 5">
    <name type="scientific">Novilysobacter ciconiae</name>
    <dbReference type="NCBI Taxonomy" id="2781022"/>
    <lineage>
        <taxon>Bacteria</taxon>
        <taxon>Pseudomonadati</taxon>
        <taxon>Pseudomonadota</taxon>
        <taxon>Gammaproteobacteria</taxon>
        <taxon>Lysobacterales</taxon>
        <taxon>Lysobacteraceae</taxon>
        <taxon>Novilysobacter</taxon>
    </lineage>
</organism>
<feature type="transmembrane region" description="Helical" evidence="2">
    <location>
        <begin position="12"/>
        <end position="32"/>
    </location>
</feature>
<dbReference type="Proteomes" id="UP000594059">
    <property type="component" value="Chromosome"/>
</dbReference>
<keyword evidence="2" id="KW-0472">Membrane</keyword>
<evidence type="ECO:0000313" key="4">
    <source>
        <dbReference type="EMBL" id="QOW20724.1"/>
    </source>
</evidence>
<protein>
    <submittedName>
        <fullName evidence="4">DUF4124 domain-containing protein</fullName>
    </submittedName>
</protein>